<dbReference type="AlphaFoldDB" id="A0A0D3JHM0"/>
<reference evidence="2" key="2">
    <citation type="submission" date="2024-10" db="UniProtKB">
        <authorList>
            <consortium name="EnsemblProtists"/>
        </authorList>
    </citation>
    <scope>IDENTIFICATION</scope>
</reference>
<feature type="compositionally biased region" description="Polar residues" evidence="1">
    <location>
        <begin position="30"/>
        <end position="43"/>
    </location>
</feature>
<dbReference type="PaxDb" id="2903-EOD23005"/>
<accession>A0A0D3JHM0</accession>
<dbReference type="Proteomes" id="UP000013827">
    <property type="component" value="Unassembled WGS sequence"/>
</dbReference>
<evidence type="ECO:0008006" key="4">
    <source>
        <dbReference type="Google" id="ProtNLM"/>
    </source>
</evidence>
<name>A0A0D3JHM0_EMIH1</name>
<dbReference type="HOGENOM" id="CLU_511360_0_0_1"/>
<evidence type="ECO:0000313" key="2">
    <source>
        <dbReference type="EnsemblProtists" id="EOD23005"/>
    </source>
</evidence>
<evidence type="ECO:0000256" key="1">
    <source>
        <dbReference type="SAM" id="MobiDB-lite"/>
    </source>
</evidence>
<reference evidence="3" key="1">
    <citation type="journal article" date="2013" name="Nature">
        <title>Pan genome of the phytoplankton Emiliania underpins its global distribution.</title>
        <authorList>
            <person name="Read B.A."/>
            <person name="Kegel J."/>
            <person name="Klute M.J."/>
            <person name="Kuo A."/>
            <person name="Lefebvre S.C."/>
            <person name="Maumus F."/>
            <person name="Mayer C."/>
            <person name="Miller J."/>
            <person name="Monier A."/>
            <person name="Salamov A."/>
            <person name="Young J."/>
            <person name="Aguilar M."/>
            <person name="Claverie J.M."/>
            <person name="Frickenhaus S."/>
            <person name="Gonzalez K."/>
            <person name="Herman E.K."/>
            <person name="Lin Y.C."/>
            <person name="Napier J."/>
            <person name="Ogata H."/>
            <person name="Sarno A.F."/>
            <person name="Shmutz J."/>
            <person name="Schroeder D."/>
            <person name="de Vargas C."/>
            <person name="Verret F."/>
            <person name="von Dassow P."/>
            <person name="Valentin K."/>
            <person name="Van de Peer Y."/>
            <person name="Wheeler G."/>
            <person name="Dacks J.B."/>
            <person name="Delwiche C.F."/>
            <person name="Dyhrman S.T."/>
            <person name="Glockner G."/>
            <person name="John U."/>
            <person name="Richards T."/>
            <person name="Worden A.Z."/>
            <person name="Zhang X."/>
            <person name="Grigoriev I.V."/>
            <person name="Allen A.E."/>
            <person name="Bidle K."/>
            <person name="Borodovsky M."/>
            <person name="Bowler C."/>
            <person name="Brownlee C."/>
            <person name="Cock J.M."/>
            <person name="Elias M."/>
            <person name="Gladyshev V.N."/>
            <person name="Groth M."/>
            <person name="Guda C."/>
            <person name="Hadaegh A."/>
            <person name="Iglesias-Rodriguez M.D."/>
            <person name="Jenkins J."/>
            <person name="Jones B.M."/>
            <person name="Lawson T."/>
            <person name="Leese F."/>
            <person name="Lindquist E."/>
            <person name="Lobanov A."/>
            <person name="Lomsadze A."/>
            <person name="Malik S.B."/>
            <person name="Marsh M.E."/>
            <person name="Mackinder L."/>
            <person name="Mock T."/>
            <person name="Mueller-Roeber B."/>
            <person name="Pagarete A."/>
            <person name="Parker M."/>
            <person name="Probert I."/>
            <person name="Quesneville H."/>
            <person name="Raines C."/>
            <person name="Rensing S.A."/>
            <person name="Riano-Pachon D.M."/>
            <person name="Richier S."/>
            <person name="Rokitta S."/>
            <person name="Shiraiwa Y."/>
            <person name="Soanes D.M."/>
            <person name="van der Giezen M."/>
            <person name="Wahlund T.M."/>
            <person name="Williams B."/>
            <person name="Wilson W."/>
            <person name="Wolfe G."/>
            <person name="Wurch L.L."/>
        </authorList>
    </citation>
    <scope>NUCLEOTIDE SEQUENCE</scope>
</reference>
<dbReference type="EnsemblProtists" id="EOD23005">
    <property type="protein sequence ID" value="EOD23005"/>
    <property type="gene ID" value="EMIHUDRAFT_447768"/>
</dbReference>
<sequence>MVAKLNLDASTSDERNAGAPLASARGGPTQRLNSARASPRTGNLVESAQDLMNAVLPPVNPASQGYDEPPPRPYREPSTPAYEEEDVFEVAVMGEDGDVVGAMYAGEGLTSATLSEGAAGLDWAAEALLLTHEPLRRDMLEMQRVLTPQYFGDLPEVWRVNCFFRFFDGWCALVAQHQRVQVEVHHDWLAASCEGLPDGHRRELLEHAKEVETALLAISRMEPRILGEIAALHTALGGDDPWSEEAQLLRDTVDALFTKLRSYLTKQEELLPPLCQPSSQEELLPPLLREHWGTDRCAPDYVQRTLAAAAKARRVYTYEPPITDEEAPRGGGAVKLLPWLPHCQRKPSPILHYLRKRDPSRARIFVAQLPRMQRIRLAMGGGGAYTTHLETLRAILGVDAPAGMRKPPSSAVAVAARTSQGDAVSAAAQEPDTAKREKARKQARMSAVLAAANSERHSQTNASERRRLSINLGQSRLIRLPVLPSSVREMAMSTTPLHNYGGDEFKWVNKFEAPKFDLWGKIGVEKPKTPRRM</sequence>
<dbReference type="GeneID" id="17268552"/>
<keyword evidence="3" id="KW-1185">Reference proteome</keyword>
<dbReference type="KEGG" id="ehx:EMIHUDRAFT_447768"/>
<evidence type="ECO:0000313" key="3">
    <source>
        <dbReference type="Proteomes" id="UP000013827"/>
    </source>
</evidence>
<proteinExistence type="predicted"/>
<dbReference type="RefSeq" id="XP_005775434.1">
    <property type="nucleotide sequence ID" value="XM_005775377.1"/>
</dbReference>
<protein>
    <recommendedName>
        <fullName evidence="4">Hemerythrin-like domain-containing protein</fullName>
    </recommendedName>
</protein>
<feature type="region of interest" description="Disordered" evidence="1">
    <location>
        <begin position="56"/>
        <end position="79"/>
    </location>
</feature>
<feature type="region of interest" description="Disordered" evidence="1">
    <location>
        <begin position="1"/>
        <end position="43"/>
    </location>
</feature>
<organism evidence="2 3">
    <name type="scientific">Emiliania huxleyi (strain CCMP1516)</name>
    <dbReference type="NCBI Taxonomy" id="280463"/>
    <lineage>
        <taxon>Eukaryota</taxon>
        <taxon>Haptista</taxon>
        <taxon>Haptophyta</taxon>
        <taxon>Prymnesiophyceae</taxon>
        <taxon>Isochrysidales</taxon>
        <taxon>Noelaerhabdaceae</taxon>
        <taxon>Emiliania</taxon>
    </lineage>
</organism>